<gene>
    <name evidence="1" type="ORF">EJK53_0980</name>
    <name evidence="2" type="ORF">EJK54_1161</name>
</gene>
<reference evidence="3 4" key="1">
    <citation type="submission" date="2018-12" db="EMBL/GenBank/DDBJ databases">
        <title>Persistence of Moraxella catarrhalis in Chronic Obstructive Pulmonary Disease and Regulation of the Hag/MID Adhesin.</title>
        <authorList>
            <person name="Murphy T."/>
            <person name="Zhao X."/>
            <person name="Vyas G."/>
            <person name="Aluvathingal J."/>
            <person name="Nadendla S."/>
            <person name="Tallon L."/>
            <person name="Tettelin H."/>
        </authorList>
    </citation>
    <scope>NUCLEOTIDE SEQUENCE [LARGE SCALE GENOMIC DNA]</scope>
    <source>
        <strain evidence="2 3">173P27B1</strain>
        <strain evidence="1 4">46P58B1</strain>
    </source>
</reference>
<protein>
    <submittedName>
        <fullName evidence="1">Uncharacterized protein</fullName>
    </submittedName>
</protein>
<dbReference type="EMBL" id="RYER01000003">
    <property type="protein sequence ID" value="RUO17646.1"/>
    <property type="molecule type" value="Genomic_DNA"/>
</dbReference>
<evidence type="ECO:0000313" key="4">
    <source>
        <dbReference type="Proteomes" id="UP000280228"/>
    </source>
</evidence>
<dbReference type="AlphaFoldDB" id="A0A3Q9GCV4"/>
<evidence type="ECO:0000313" key="2">
    <source>
        <dbReference type="EMBL" id="RUO17646.1"/>
    </source>
</evidence>
<dbReference type="Proteomes" id="UP000280228">
    <property type="component" value="Chromosome"/>
</dbReference>
<organism evidence="1 4">
    <name type="scientific">Moraxella catarrhalis</name>
    <name type="common">Branhamella catarrhalis</name>
    <dbReference type="NCBI Taxonomy" id="480"/>
    <lineage>
        <taxon>Bacteria</taxon>
        <taxon>Pseudomonadati</taxon>
        <taxon>Pseudomonadota</taxon>
        <taxon>Gammaproteobacteria</taxon>
        <taxon>Moraxellales</taxon>
        <taxon>Moraxellaceae</taxon>
        <taxon>Moraxella</taxon>
    </lineage>
</organism>
<dbReference type="EMBL" id="CP034662">
    <property type="protein sequence ID" value="AZQ94348.1"/>
    <property type="molecule type" value="Genomic_DNA"/>
</dbReference>
<proteinExistence type="predicted"/>
<dbReference type="Proteomes" id="UP000268436">
    <property type="component" value="Unassembled WGS sequence"/>
</dbReference>
<evidence type="ECO:0000313" key="1">
    <source>
        <dbReference type="EMBL" id="AZQ94348.1"/>
    </source>
</evidence>
<sequence>MPMLSKLIITKLKGLINVIINPKKNIRYYITTKNSPQF</sequence>
<evidence type="ECO:0000313" key="3">
    <source>
        <dbReference type="Proteomes" id="UP000268436"/>
    </source>
</evidence>
<name>A0A3Q9GCV4_MORCA</name>
<accession>A0A3Q9GCV4</accession>
<keyword evidence="3" id="KW-1185">Reference proteome</keyword>